<comment type="caution">
    <text evidence="2">The sequence shown here is derived from an EMBL/GenBank/DDBJ whole genome shotgun (WGS) entry which is preliminary data.</text>
</comment>
<evidence type="ECO:0000313" key="3">
    <source>
        <dbReference type="Proteomes" id="UP001196870"/>
    </source>
</evidence>
<dbReference type="InterPro" id="IPR053136">
    <property type="entry name" value="UTP_pyrophosphatase-like"/>
</dbReference>
<organism evidence="2 3">
    <name type="scientific">Plastoroseomonas hellenica</name>
    <dbReference type="NCBI Taxonomy" id="2687306"/>
    <lineage>
        <taxon>Bacteria</taxon>
        <taxon>Pseudomonadati</taxon>
        <taxon>Pseudomonadota</taxon>
        <taxon>Alphaproteobacteria</taxon>
        <taxon>Acetobacterales</taxon>
        <taxon>Acetobacteraceae</taxon>
        <taxon>Plastoroseomonas</taxon>
    </lineage>
</organism>
<dbReference type="CDD" id="cd07344">
    <property type="entry name" value="M48_yhfN_like"/>
    <property type="match status" value="1"/>
</dbReference>
<evidence type="ECO:0000313" key="2">
    <source>
        <dbReference type="EMBL" id="MBR0666029.1"/>
    </source>
</evidence>
<accession>A0ABS5F0E4</accession>
<proteinExistence type="predicted"/>
<dbReference type="PANTHER" id="PTHR30399:SF1">
    <property type="entry name" value="UTP PYROPHOSPHATASE"/>
    <property type="match status" value="1"/>
</dbReference>
<protein>
    <submittedName>
        <fullName evidence="2">M48 family metallopeptidase</fullName>
    </submittedName>
</protein>
<sequence>MDLPSPETIALRIPAYTRPLPCVVHWKRSARARRVSLRIDPSQGAVIITLPPRAGRRAGMALLNEHAAWVMQRISALAPPRVFAPGAEVPVGGQPHVIRHDPAMRGSRVGDGAIVVGGHPEFLPRRVADALRAEAKRRIAPLIAKHAAMLEVTVPAIRLKDTKSRWGSCAPDGTIAFSWRLVMAPDWVLDYVVAHEVAHRRELNHSSRFWAHVARLSPNHEAAVDWLRQHGPALLRIG</sequence>
<reference evidence="3" key="1">
    <citation type="journal article" date="2021" name="Syst. Appl. Microbiol.">
        <title>Roseomonas hellenica sp. nov., isolated from roots of wild-growing Alkanna tinctoria.</title>
        <authorList>
            <person name="Rat A."/>
            <person name="Naranjo H.D."/>
            <person name="Lebbe L."/>
            <person name="Cnockaert M."/>
            <person name="Krigas N."/>
            <person name="Grigoriadou K."/>
            <person name="Maloupa E."/>
            <person name="Willems A."/>
        </authorList>
    </citation>
    <scope>NUCLEOTIDE SEQUENCE [LARGE SCALE GENOMIC DNA]</scope>
    <source>
        <strain evidence="3">LMG 31523</strain>
    </source>
</reference>
<dbReference type="Proteomes" id="UP001196870">
    <property type="component" value="Unassembled WGS sequence"/>
</dbReference>
<feature type="domain" description="YgjP-like metallopeptidase" evidence="1">
    <location>
        <begin position="34"/>
        <end position="230"/>
    </location>
</feature>
<dbReference type="Gene3D" id="3.30.2010.10">
    <property type="entry name" value="Metalloproteases ('zincins'), catalytic domain"/>
    <property type="match status" value="1"/>
</dbReference>
<dbReference type="Pfam" id="PF01863">
    <property type="entry name" value="YgjP-like"/>
    <property type="match status" value="1"/>
</dbReference>
<dbReference type="PANTHER" id="PTHR30399">
    <property type="entry name" value="UNCHARACTERIZED PROTEIN YGJP"/>
    <property type="match status" value="1"/>
</dbReference>
<keyword evidence="3" id="KW-1185">Reference proteome</keyword>
<dbReference type="InterPro" id="IPR002725">
    <property type="entry name" value="YgjP-like_metallopeptidase"/>
</dbReference>
<dbReference type="EMBL" id="JAAGBB010000019">
    <property type="protein sequence ID" value="MBR0666029.1"/>
    <property type="molecule type" value="Genomic_DNA"/>
</dbReference>
<dbReference type="RefSeq" id="WP_211853697.1">
    <property type="nucleotide sequence ID" value="NZ_JAAGBB010000019.1"/>
</dbReference>
<gene>
    <name evidence="2" type="ORF">GXW71_16840</name>
</gene>
<evidence type="ECO:0000259" key="1">
    <source>
        <dbReference type="Pfam" id="PF01863"/>
    </source>
</evidence>
<name>A0ABS5F0E4_9PROT</name>